<proteinExistence type="inferred from homology"/>
<keyword evidence="3" id="KW-0472">Membrane</keyword>
<dbReference type="InterPro" id="IPR004843">
    <property type="entry name" value="Calcineurin-like_PHP"/>
</dbReference>
<dbReference type="InterPro" id="IPR008334">
    <property type="entry name" value="5'-Nucleotdase_C"/>
</dbReference>
<keyword evidence="3" id="KW-0812">Transmembrane</keyword>
<dbReference type="RefSeq" id="WP_073105431.1">
    <property type="nucleotide sequence ID" value="NZ_FQZY01000010.1"/>
</dbReference>
<dbReference type="PRINTS" id="PR01607">
    <property type="entry name" value="APYRASEFAMLY"/>
</dbReference>
<dbReference type="InterPro" id="IPR006146">
    <property type="entry name" value="5'-Nucleotdase_CS"/>
</dbReference>
<dbReference type="InterPro" id="IPR036907">
    <property type="entry name" value="5'-Nucleotdase_C_sf"/>
</dbReference>
<keyword evidence="2" id="KW-0547">Nucleotide-binding</keyword>
<accession>A0A1M6JYW1</accession>
<evidence type="ECO:0000256" key="1">
    <source>
        <dbReference type="ARBA" id="ARBA00022729"/>
    </source>
</evidence>
<dbReference type="PANTHER" id="PTHR11575:SF24">
    <property type="entry name" value="5'-NUCLEOTIDASE"/>
    <property type="match status" value="1"/>
</dbReference>
<evidence type="ECO:0000313" key="6">
    <source>
        <dbReference type="EMBL" id="SHJ51910.1"/>
    </source>
</evidence>
<dbReference type="CDD" id="cd00845">
    <property type="entry name" value="MPP_UshA_N_like"/>
    <property type="match status" value="1"/>
</dbReference>
<dbReference type="Pfam" id="PF02872">
    <property type="entry name" value="5_nucleotid_C"/>
    <property type="match status" value="1"/>
</dbReference>
<dbReference type="InterPro" id="IPR006179">
    <property type="entry name" value="5_nucleotidase/apyrase"/>
</dbReference>
<dbReference type="SUPFAM" id="SSF55816">
    <property type="entry name" value="5'-nucleotidase (syn. UDP-sugar hydrolase), C-terminal domain"/>
    <property type="match status" value="1"/>
</dbReference>
<keyword evidence="3" id="KW-1133">Transmembrane helix</keyword>
<gene>
    <name evidence="6" type="ORF">SAMN02745243_00784</name>
</gene>
<reference evidence="6 7" key="1">
    <citation type="submission" date="2016-11" db="EMBL/GenBank/DDBJ databases">
        <authorList>
            <person name="Jaros S."/>
            <person name="Januszkiewicz K."/>
            <person name="Wedrychowicz H."/>
        </authorList>
    </citation>
    <scope>NUCLEOTIDE SEQUENCE [LARGE SCALE GENOMIC DNA]</scope>
    <source>
        <strain evidence="6 7">DSM 15480</strain>
    </source>
</reference>
<comment type="similarity">
    <text evidence="2">Belongs to the 5'-nucleotidase family.</text>
</comment>
<dbReference type="Gene3D" id="3.60.21.10">
    <property type="match status" value="1"/>
</dbReference>
<dbReference type="PANTHER" id="PTHR11575">
    <property type="entry name" value="5'-NUCLEOTIDASE-RELATED"/>
    <property type="match status" value="1"/>
</dbReference>
<dbReference type="EMBL" id="FQZY01000010">
    <property type="protein sequence ID" value="SHJ51910.1"/>
    <property type="molecule type" value="Genomic_DNA"/>
</dbReference>
<dbReference type="Pfam" id="PF00149">
    <property type="entry name" value="Metallophos"/>
    <property type="match status" value="1"/>
</dbReference>
<evidence type="ECO:0000259" key="4">
    <source>
        <dbReference type="Pfam" id="PF00149"/>
    </source>
</evidence>
<dbReference type="OrthoDB" id="9800780at2"/>
<dbReference type="GO" id="GO:0000166">
    <property type="term" value="F:nucleotide binding"/>
    <property type="evidence" value="ECO:0007669"/>
    <property type="project" value="UniProtKB-KW"/>
</dbReference>
<evidence type="ECO:0000256" key="3">
    <source>
        <dbReference type="SAM" id="Phobius"/>
    </source>
</evidence>
<organism evidence="6 7">
    <name type="scientific">Hespellia stercorisuis DSM 15480</name>
    <dbReference type="NCBI Taxonomy" id="1121950"/>
    <lineage>
        <taxon>Bacteria</taxon>
        <taxon>Bacillati</taxon>
        <taxon>Bacillota</taxon>
        <taxon>Clostridia</taxon>
        <taxon>Lachnospirales</taxon>
        <taxon>Lachnospiraceae</taxon>
        <taxon>Hespellia</taxon>
    </lineage>
</organism>
<protein>
    <submittedName>
        <fullName evidence="6">2',3'-cyclic-nucleotide 2'-phosphodiesterase/5'-or 3'-nucleotidase, 5'-nucleotidase family</fullName>
    </submittedName>
</protein>
<keyword evidence="7" id="KW-1185">Reference proteome</keyword>
<feature type="transmembrane region" description="Helical" evidence="3">
    <location>
        <begin position="610"/>
        <end position="632"/>
    </location>
</feature>
<dbReference type="SUPFAM" id="SSF56300">
    <property type="entry name" value="Metallo-dependent phosphatases"/>
    <property type="match status" value="1"/>
</dbReference>
<name>A0A1M6JYW1_9FIRM</name>
<feature type="signal peptide" evidence="2">
    <location>
        <begin position="1"/>
        <end position="28"/>
    </location>
</feature>
<keyword evidence="1 2" id="KW-0732">Signal</keyword>
<dbReference type="GO" id="GO:0016788">
    <property type="term" value="F:hydrolase activity, acting on ester bonds"/>
    <property type="evidence" value="ECO:0007669"/>
    <property type="project" value="InterPro"/>
</dbReference>
<dbReference type="AlphaFoldDB" id="A0A1M6JYW1"/>
<evidence type="ECO:0000259" key="5">
    <source>
        <dbReference type="Pfam" id="PF02872"/>
    </source>
</evidence>
<keyword evidence="2" id="KW-0378">Hydrolase</keyword>
<dbReference type="GO" id="GO:0046872">
    <property type="term" value="F:metal ion binding"/>
    <property type="evidence" value="ECO:0007669"/>
    <property type="project" value="InterPro"/>
</dbReference>
<feature type="domain" description="5'-Nucleotidase C-terminal" evidence="5">
    <location>
        <begin position="366"/>
        <end position="515"/>
    </location>
</feature>
<dbReference type="Proteomes" id="UP000184301">
    <property type="component" value="Unassembled WGS sequence"/>
</dbReference>
<dbReference type="STRING" id="1121950.SAMN02745243_00784"/>
<evidence type="ECO:0000313" key="7">
    <source>
        <dbReference type="Proteomes" id="UP000184301"/>
    </source>
</evidence>
<dbReference type="PROSITE" id="PS00786">
    <property type="entry name" value="5_NUCLEOTIDASE_2"/>
    <property type="match status" value="1"/>
</dbReference>
<feature type="domain" description="Calcineurin-like phosphoesterase" evidence="4">
    <location>
        <begin position="37"/>
        <end position="268"/>
    </location>
</feature>
<dbReference type="GO" id="GO:0030288">
    <property type="term" value="C:outer membrane-bounded periplasmic space"/>
    <property type="evidence" value="ECO:0007669"/>
    <property type="project" value="TreeGrafter"/>
</dbReference>
<sequence length="641" mass="70436">MKHFPKRILQTGLLLALLLSLFTFASTAGDAKTLDVLFTHDIHSHLDTFSTVVNGNSVRTGGLSRIQTRINEQREKNPDTLLVDGGDFSMGTLYQTVFEEQAAELRTLGAMGYDAVTIGNHEFDYRSEGLHNMMEAAVASGDPLPAFVLSNVDWDASTSAGAKSIKESFDDYGVKDYIVVEKGDVKLAIMGIFGKDALDCAPTCELIFQDPIEGARETVAEILKKEDVDMIVCLSHSGTGDSIPEPEDENLAESVPEIDLIISGHTHRKLEEPLVVGSTSIVSCECYGSCLGSLSMKEDSEGNWAVSRYDLIPITEDTDQDLAIQKKVDSFGSLVDSDYLEQFGYTKDQLLAENSYVFDDIQSLYDNHQDYTLGNLMADGFAYGAADLGANDTNPVDVAVIPSGVIRETYAQGKLTVSSVFNSFSLGIGPDRVVGYPLVSAYLTGKELRTAAEFDASCSDLMPSARLYTSGLSFTFNPNRIILNRVTDVHLTGADDERIELQDDKLYRVIFDYYSGQLIGSIKSQSAGLLSIVPKDADGNEVTDFDTCIVRDKNGNEVKAWQAIADYMQSFEDGEDGIPAIPEYYSTTHERKVVDDSTDLVSRFKNPNRYVALFAAVIIVLILIIVLLVLLIRKIVRRIRR</sequence>
<dbReference type="GO" id="GO:0009166">
    <property type="term" value="P:nucleotide catabolic process"/>
    <property type="evidence" value="ECO:0007669"/>
    <property type="project" value="InterPro"/>
</dbReference>
<feature type="chain" id="PRO_5039763586" evidence="2">
    <location>
        <begin position="29"/>
        <end position="641"/>
    </location>
</feature>
<evidence type="ECO:0000256" key="2">
    <source>
        <dbReference type="RuleBase" id="RU362119"/>
    </source>
</evidence>
<dbReference type="InterPro" id="IPR029052">
    <property type="entry name" value="Metallo-depent_PP-like"/>
</dbReference>
<dbReference type="Gene3D" id="3.90.780.10">
    <property type="entry name" value="5'-Nucleotidase, C-terminal domain"/>
    <property type="match status" value="1"/>
</dbReference>